<dbReference type="GO" id="GO:0005737">
    <property type="term" value="C:cytoplasm"/>
    <property type="evidence" value="ECO:0007669"/>
    <property type="project" value="UniProtKB-SubCell"/>
</dbReference>
<dbReference type="Pfam" id="PF02583">
    <property type="entry name" value="Trns_repr_metal"/>
    <property type="match status" value="1"/>
</dbReference>
<keyword evidence="4" id="KW-0479">Metal-binding</keyword>
<dbReference type="AlphaFoldDB" id="A0A100HMT1"/>
<evidence type="ECO:0000256" key="1">
    <source>
        <dbReference type="ARBA" id="ARBA00004496"/>
    </source>
</evidence>
<dbReference type="EMBL" id="BCMS01000004">
    <property type="protein sequence ID" value="GAQ23613.1"/>
    <property type="molecule type" value="Genomic_DNA"/>
</dbReference>
<proteinExistence type="predicted"/>
<dbReference type="CDD" id="cd10151">
    <property type="entry name" value="TthCsoR-like_DUF156"/>
    <property type="match status" value="1"/>
</dbReference>
<reference evidence="9" key="1">
    <citation type="submission" date="2015-11" db="EMBL/GenBank/DDBJ databases">
        <title>Draft Genome Sequence of the Radioresistant Bacterium Deinococcus grandis, Isolated from Freshwater Fish in Japan.</title>
        <authorList>
            <person name="Satoh K."/>
            <person name="Onodera T."/>
            <person name="Omoso K."/>
            <person name="Takeda-Yano K."/>
            <person name="Katayama T."/>
            <person name="Oono Y."/>
            <person name="Narumi I."/>
        </authorList>
    </citation>
    <scope>NUCLEOTIDE SEQUENCE [LARGE SCALE GENOMIC DNA]</scope>
    <source>
        <strain evidence="9">ATCC 43672</strain>
    </source>
</reference>
<keyword evidence="9" id="KW-1185">Reference proteome</keyword>
<comment type="subcellular location">
    <subcellularLocation>
        <location evidence="1">Cytoplasm</location>
    </subcellularLocation>
</comment>
<dbReference type="Proteomes" id="UP000056209">
    <property type="component" value="Unassembled WGS sequence"/>
</dbReference>
<comment type="caution">
    <text evidence="8">The sequence shown here is derived from an EMBL/GenBank/DDBJ whole genome shotgun (WGS) entry which is preliminary data.</text>
</comment>
<evidence type="ECO:0000256" key="6">
    <source>
        <dbReference type="ARBA" id="ARBA00041544"/>
    </source>
</evidence>
<dbReference type="InterPro" id="IPR038390">
    <property type="entry name" value="Metal_Tscrpt_repr_sf"/>
</dbReference>
<evidence type="ECO:0000313" key="8">
    <source>
        <dbReference type="EMBL" id="GAQ23613.1"/>
    </source>
</evidence>
<dbReference type="InterPro" id="IPR003735">
    <property type="entry name" value="Metal_Tscrpt_repr"/>
</dbReference>
<dbReference type="PANTHER" id="PTHR33677:SF4">
    <property type="entry name" value="COPPER-SENSING TRANSCRIPTIONAL REPRESSOR CSOR"/>
    <property type="match status" value="1"/>
</dbReference>
<comment type="subunit">
    <text evidence="2">Homodimer.</text>
</comment>
<evidence type="ECO:0000256" key="7">
    <source>
        <dbReference type="SAM" id="MobiDB-lite"/>
    </source>
</evidence>
<organism evidence="8 9">
    <name type="scientific">Deinococcus grandis</name>
    <dbReference type="NCBI Taxonomy" id="57498"/>
    <lineage>
        <taxon>Bacteria</taxon>
        <taxon>Thermotogati</taxon>
        <taxon>Deinococcota</taxon>
        <taxon>Deinococci</taxon>
        <taxon>Deinococcales</taxon>
        <taxon>Deinococcaceae</taxon>
        <taxon>Deinococcus</taxon>
    </lineage>
</organism>
<dbReference type="GO" id="GO:0046872">
    <property type="term" value="F:metal ion binding"/>
    <property type="evidence" value="ECO:0007669"/>
    <property type="project" value="UniProtKB-KW"/>
</dbReference>
<feature type="region of interest" description="Disordered" evidence="7">
    <location>
        <begin position="1"/>
        <end position="23"/>
    </location>
</feature>
<evidence type="ECO:0000256" key="4">
    <source>
        <dbReference type="ARBA" id="ARBA00022723"/>
    </source>
</evidence>
<dbReference type="PANTHER" id="PTHR33677">
    <property type="entry name" value="TRANSCRIPTIONAL REPRESSOR FRMR-RELATED"/>
    <property type="match status" value="1"/>
</dbReference>
<name>A0A100HMT1_9DEIO</name>
<protein>
    <recommendedName>
        <fullName evidence="5">Copper-sensing transcriptional repressor CsoR</fullName>
    </recommendedName>
    <alternativeName>
        <fullName evidence="6">Copper-sensitive operon repressor</fullName>
    </alternativeName>
</protein>
<accession>A0A100HMT1</accession>
<evidence type="ECO:0000313" key="9">
    <source>
        <dbReference type="Proteomes" id="UP000056209"/>
    </source>
</evidence>
<gene>
    <name evidence="8" type="ORF">DEIGR_320027</name>
</gene>
<evidence type="ECO:0000256" key="2">
    <source>
        <dbReference type="ARBA" id="ARBA00011738"/>
    </source>
</evidence>
<dbReference type="GO" id="GO:0045892">
    <property type="term" value="P:negative regulation of DNA-templated transcription"/>
    <property type="evidence" value="ECO:0007669"/>
    <property type="project" value="UniProtKB-ARBA"/>
</dbReference>
<sequence>MPKATTARPPAPHPPEGEACHTSQHLCMPEDSRQRAARRLAIARGHLESIRRSLEDPDVYCVDVLRQIKAVQGALDGAASVVLRGHLEAHVATAATRGDAQDMVDELMDVLKYI</sequence>
<keyword evidence="3" id="KW-0963">Cytoplasm</keyword>
<evidence type="ECO:0000256" key="3">
    <source>
        <dbReference type="ARBA" id="ARBA00022490"/>
    </source>
</evidence>
<dbReference type="Gene3D" id="1.20.58.1000">
    <property type="entry name" value="Metal-sensitive repressor, helix protomer"/>
    <property type="match status" value="1"/>
</dbReference>
<evidence type="ECO:0000256" key="5">
    <source>
        <dbReference type="ARBA" id="ARBA00039938"/>
    </source>
</evidence>
<dbReference type="GO" id="GO:0003677">
    <property type="term" value="F:DNA binding"/>
    <property type="evidence" value="ECO:0007669"/>
    <property type="project" value="InterPro"/>
</dbReference>